<feature type="compositionally biased region" description="Polar residues" evidence="3">
    <location>
        <begin position="253"/>
        <end position="276"/>
    </location>
</feature>
<feature type="compositionally biased region" description="Polar residues" evidence="3">
    <location>
        <begin position="284"/>
        <end position="311"/>
    </location>
</feature>
<evidence type="ECO:0000313" key="5">
    <source>
        <dbReference type="EMBL" id="KAI7732646.1"/>
    </source>
</evidence>
<dbReference type="InterPro" id="IPR042470">
    <property type="entry name" value="RMI1_N_C_sf"/>
</dbReference>
<proteinExistence type="predicted"/>
<keyword evidence="6" id="KW-1185">Reference proteome</keyword>
<comment type="subcellular location">
    <subcellularLocation>
        <location evidence="1">Nucleus</location>
    </subcellularLocation>
</comment>
<evidence type="ECO:0000256" key="2">
    <source>
        <dbReference type="ARBA" id="ARBA00023242"/>
    </source>
</evidence>
<keyword evidence="2" id="KW-0539">Nucleus</keyword>
<feature type="compositionally biased region" description="Basic residues" evidence="3">
    <location>
        <begin position="454"/>
        <end position="470"/>
    </location>
</feature>
<dbReference type="GO" id="GO:0005634">
    <property type="term" value="C:nucleus"/>
    <property type="evidence" value="ECO:0007669"/>
    <property type="project" value="UniProtKB-SubCell"/>
</dbReference>
<feature type="region of interest" description="Disordered" evidence="3">
    <location>
        <begin position="436"/>
        <end position="470"/>
    </location>
</feature>
<name>A0AAD5BZL3_AMBAR</name>
<dbReference type="Proteomes" id="UP001206925">
    <property type="component" value="Unassembled WGS sequence"/>
</dbReference>
<dbReference type="EMBL" id="JAMZMK010010186">
    <property type="protein sequence ID" value="KAI7732646.1"/>
    <property type="molecule type" value="Genomic_DNA"/>
</dbReference>
<dbReference type="InterPro" id="IPR013894">
    <property type="entry name" value="RMI1_OB"/>
</dbReference>
<dbReference type="PANTHER" id="PTHR13681">
    <property type="entry name" value="SURVIVAL OF MOTOR NEURON-RELATED-SPLICING FACTOR 30-RELATED"/>
    <property type="match status" value="1"/>
</dbReference>
<feature type="non-terminal residue" evidence="5">
    <location>
        <position position="1"/>
    </location>
</feature>
<feature type="region of interest" description="Disordered" evidence="3">
    <location>
        <begin position="235"/>
        <end position="332"/>
    </location>
</feature>
<dbReference type="AlphaFoldDB" id="A0AAD5BZL3"/>
<evidence type="ECO:0000259" key="4">
    <source>
        <dbReference type="Pfam" id="PF08585"/>
    </source>
</evidence>
<dbReference type="SMART" id="SM01161">
    <property type="entry name" value="DUF1767"/>
    <property type="match status" value="1"/>
</dbReference>
<sequence length="470" mass="51926">FGLSNPPTRTTRVLGPKPTNWPQKYPYTTVKTSNTWCAFINMASSSTSTSTSSEPLIETLTNSGWCFKDIHQIKTLIETKFSTVSPTIRSIESELCNIDLRSIGAKSLPDPSTLRKSTHLQGPKVLQAKVVNVCSVRDISKSSIAESSGGSNSKRLLRLKLTDGHSDVTAIEFTHIPSLPDNVVPGTKIRLENKVVMHSGILCLNAKVVTVLGGIVPSLYEEWEMNQKYAGFTRSTLKPSQSDDTSGPPPFQKFQTGPPSRRINQQSRSSENTKQTVKPYGPTGSLQTSGSRVSDQNANSGGDNVKPGSNTEKSEEKQPATEARPKEVAESIPVQNQAAAQKLLQKMSNSNRNEGHSRGWKPRGRGKEENESAVLTLDEWERKRANGSSSMRQQNPNVNQDEDLARQLQNQFDLEDYHDHQGQHVTEADDIRMSMFSFERDDPGAHGREEFRGRGRGRGRRRGRGRGRGG</sequence>
<evidence type="ECO:0000256" key="1">
    <source>
        <dbReference type="ARBA" id="ARBA00004123"/>
    </source>
</evidence>
<feature type="compositionally biased region" description="Polar residues" evidence="3">
    <location>
        <begin position="235"/>
        <end position="245"/>
    </location>
</feature>
<feature type="region of interest" description="Disordered" evidence="3">
    <location>
        <begin position="346"/>
        <end position="404"/>
    </location>
</feature>
<reference evidence="5" key="1">
    <citation type="submission" date="2022-06" db="EMBL/GenBank/DDBJ databases">
        <title>Uncovering the hologenomic basis of an extraordinary plant invasion.</title>
        <authorList>
            <person name="Bieker V.C."/>
            <person name="Martin M.D."/>
            <person name="Gilbert T."/>
            <person name="Hodgins K."/>
            <person name="Battlay P."/>
            <person name="Petersen B."/>
            <person name="Wilson J."/>
        </authorList>
    </citation>
    <scope>NUCLEOTIDE SEQUENCE</scope>
    <source>
        <strain evidence="5">AA19_3_7</strain>
        <tissue evidence="5">Leaf</tissue>
    </source>
</reference>
<evidence type="ECO:0000313" key="6">
    <source>
        <dbReference type="Proteomes" id="UP001206925"/>
    </source>
</evidence>
<feature type="compositionally biased region" description="Basic and acidic residues" evidence="3">
    <location>
        <begin position="436"/>
        <end position="453"/>
    </location>
</feature>
<organism evidence="5 6">
    <name type="scientific">Ambrosia artemisiifolia</name>
    <name type="common">Common ragweed</name>
    <dbReference type="NCBI Taxonomy" id="4212"/>
    <lineage>
        <taxon>Eukaryota</taxon>
        <taxon>Viridiplantae</taxon>
        <taxon>Streptophyta</taxon>
        <taxon>Embryophyta</taxon>
        <taxon>Tracheophyta</taxon>
        <taxon>Spermatophyta</taxon>
        <taxon>Magnoliopsida</taxon>
        <taxon>eudicotyledons</taxon>
        <taxon>Gunneridae</taxon>
        <taxon>Pentapetalae</taxon>
        <taxon>asterids</taxon>
        <taxon>campanulids</taxon>
        <taxon>Asterales</taxon>
        <taxon>Asteraceae</taxon>
        <taxon>Asteroideae</taxon>
        <taxon>Heliantheae alliance</taxon>
        <taxon>Heliantheae</taxon>
        <taxon>Ambrosia</taxon>
    </lineage>
</organism>
<protein>
    <recommendedName>
        <fullName evidence="4">RecQ mediated genome instability protein 1 OB-fold domain-containing protein</fullName>
    </recommendedName>
</protein>
<evidence type="ECO:0000256" key="3">
    <source>
        <dbReference type="SAM" id="MobiDB-lite"/>
    </source>
</evidence>
<comment type="caution">
    <text evidence="5">The sequence shown here is derived from an EMBL/GenBank/DDBJ whole genome shotgun (WGS) entry which is preliminary data.</text>
</comment>
<feature type="domain" description="RecQ mediated genome instability protein 1 OB-fold" evidence="4">
    <location>
        <begin position="145"/>
        <end position="225"/>
    </location>
</feature>
<gene>
    <name evidence="5" type="ORF">M8C21_023201</name>
</gene>
<dbReference type="Gene3D" id="2.40.50.770">
    <property type="entry name" value="RecQ-mediated genome instability protein Rmi1, C-terminal domain"/>
    <property type="match status" value="1"/>
</dbReference>
<feature type="compositionally biased region" description="Polar residues" evidence="3">
    <location>
        <begin position="386"/>
        <end position="399"/>
    </location>
</feature>
<feature type="compositionally biased region" description="Basic and acidic residues" evidence="3">
    <location>
        <begin position="312"/>
        <end position="329"/>
    </location>
</feature>
<dbReference type="Pfam" id="PF08585">
    <property type="entry name" value="RMI1_N_C"/>
    <property type="match status" value="1"/>
</dbReference>
<dbReference type="PANTHER" id="PTHR13681:SF24">
    <property type="entry name" value="TUDOR DOMAIN-CONTAINING PROTEIN 3"/>
    <property type="match status" value="1"/>
</dbReference>
<accession>A0AAD5BZL3</accession>